<evidence type="ECO:0000313" key="10">
    <source>
        <dbReference type="EMBL" id="MBB5327260.1"/>
    </source>
</evidence>
<feature type="transmembrane region" description="Helical" evidence="9">
    <location>
        <begin position="148"/>
        <end position="169"/>
    </location>
</feature>
<evidence type="ECO:0008006" key="12">
    <source>
        <dbReference type="Google" id="ProtNLM"/>
    </source>
</evidence>
<evidence type="ECO:0000313" key="11">
    <source>
        <dbReference type="Proteomes" id="UP000535182"/>
    </source>
</evidence>
<feature type="transmembrane region" description="Helical" evidence="9">
    <location>
        <begin position="354"/>
        <end position="371"/>
    </location>
</feature>
<dbReference type="RefSeq" id="WP_183973835.1">
    <property type="nucleotide sequence ID" value="NZ_JACHEB010000002.1"/>
</dbReference>
<comment type="similarity">
    <text evidence="8">Belongs to the glycosyltransferase 87 family.</text>
</comment>
<feature type="transmembrane region" description="Helical" evidence="9">
    <location>
        <begin position="107"/>
        <end position="127"/>
    </location>
</feature>
<feature type="transmembrane region" description="Helical" evidence="9">
    <location>
        <begin position="12"/>
        <end position="30"/>
    </location>
</feature>
<proteinExistence type="inferred from homology"/>
<gene>
    <name evidence="10" type="ORF">HDF14_000865</name>
</gene>
<dbReference type="InterPro" id="IPR011042">
    <property type="entry name" value="6-blade_b-propeller_TolB-like"/>
</dbReference>
<protein>
    <recommendedName>
        <fullName evidence="12">DUF2029 domain-containing protein</fullName>
    </recommendedName>
</protein>
<name>A0A9X0QBK7_9BACT</name>
<dbReference type="InterPro" id="IPR018584">
    <property type="entry name" value="GT87"/>
</dbReference>
<feature type="transmembrane region" description="Helical" evidence="9">
    <location>
        <begin position="415"/>
        <end position="436"/>
    </location>
</feature>
<feature type="transmembrane region" description="Helical" evidence="9">
    <location>
        <begin position="205"/>
        <end position="226"/>
    </location>
</feature>
<evidence type="ECO:0000256" key="6">
    <source>
        <dbReference type="ARBA" id="ARBA00022989"/>
    </source>
</evidence>
<dbReference type="GO" id="GO:0016758">
    <property type="term" value="F:hexosyltransferase activity"/>
    <property type="evidence" value="ECO:0007669"/>
    <property type="project" value="InterPro"/>
</dbReference>
<dbReference type="InterPro" id="IPR011659">
    <property type="entry name" value="WD40"/>
</dbReference>
<dbReference type="Gene3D" id="2.120.10.30">
    <property type="entry name" value="TolB, C-terminal domain"/>
    <property type="match status" value="1"/>
</dbReference>
<keyword evidence="4" id="KW-0808">Transferase</keyword>
<feature type="transmembrane region" description="Helical" evidence="9">
    <location>
        <begin position="312"/>
        <end position="334"/>
    </location>
</feature>
<dbReference type="Proteomes" id="UP000535182">
    <property type="component" value="Unassembled WGS sequence"/>
</dbReference>
<evidence type="ECO:0000256" key="4">
    <source>
        <dbReference type="ARBA" id="ARBA00022679"/>
    </source>
</evidence>
<evidence type="ECO:0000256" key="7">
    <source>
        <dbReference type="ARBA" id="ARBA00023136"/>
    </source>
</evidence>
<dbReference type="SUPFAM" id="SSF69304">
    <property type="entry name" value="Tricorn protease N-terminal domain"/>
    <property type="match status" value="1"/>
</dbReference>
<keyword evidence="5 9" id="KW-0812">Transmembrane</keyword>
<dbReference type="PANTHER" id="PTHR36842">
    <property type="entry name" value="PROTEIN TOLB HOMOLOG"/>
    <property type="match status" value="1"/>
</dbReference>
<evidence type="ECO:0000256" key="8">
    <source>
        <dbReference type="ARBA" id="ARBA00024033"/>
    </source>
</evidence>
<comment type="subcellular location">
    <subcellularLocation>
        <location evidence="1">Cell membrane</location>
        <topology evidence="1">Multi-pass membrane protein</topology>
    </subcellularLocation>
</comment>
<evidence type="ECO:0000256" key="2">
    <source>
        <dbReference type="ARBA" id="ARBA00009820"/>
    </source>
</evidence>
<evidence type="ECO:0000256" key="9">
    <source>
        <dbReference type="SAM" id="Phobius"/>
    </source>
</evidence>
<dbReference type="PANTHER" id="PTHR36842:SF1">
    <property type="entry name" value="PROTEIN TOLB"/>
    <property type="match status" value="1"/>
</dbReference>
<sequence length="699" mass="78780">MEILRDRRVASWMERFILLLAIAYLGMHTWPRAWSKLNTDFPNYYLTARLVHEDYDTARIYEWRWLQREKDHRSIDDPIIGLIPTTPFSTLIMWPISEMPALAAKHVWMLVNLALLVPLCWLLRSLTGLSYQRIALVCALSFPLHRNMLFGQYYLFLLVLIVAACWAYLKEFYLLSGALIAIAAACKIFPVLFLALFLQRRNWRALGSALVTGTMIAAISIAVFGWNVHRTYLHEILPWTLHGEGGSPYVTSAASISTLLHYLFLNEPEWNPHPWHNSPLVYSVLQPALQMLMLAPAILLIRRKDLMPRRIILEWVGLLAASLAISTMPASYHFVLMVFPVCVLSALLIERRSVGWLIALLIGYLGIGFPMPSPNHAMGPAILLRVPRLPLMLAVLLGIYALLWSGRDDKGGWDWTHYAWAGLMTVATLSSIQSTFHLQRGVRQEYAYRIALKTPSLFDVDPVVYGAGTRYIGSAFEGYRLVTEGDSTRIDSSAGDDLSFAASTQQLLVEKARNQDSAIVDPRNPTKTILQGGRNPMFSVDGKDLAFVRNDHGRGRLMVQPSLQSDGSNQVALTPPSINVYEAAFASRRAYAISGVEDGEPPQIYLTDQSHSNTRLELGESRYPALSPDGRWMAYSQLDNGMWNLWIRDQQTGATRRVADIPCNQIESSWDSDSKSVVYATDCGRSLWLTGISRRRVIP</sequence>
<dbReference type="EMBL" id="JACHEB010000002">
    <property type="protein sequence ID" value="MBB5327260.1"/>
    <property type="molecule type" value="Genomic_DNA"/>
</dbReference>
<comment type="caution">
    <text evidence="10">The sequence shown here is derived from an EMBL/GenBank/DDBJ whole genome shotgun (WGS) entry which is preliminary data.</text>
</comment>
<evidence type="ECO:0000256" key="3">
    <source>
        <dbReference type="ARBA" id="ARBA00022475"/>
    </source>
</evidence>
<dbReference type="GO" id="GO:0005886">
    <property type="term" value="C:plasma membrane"/>
    <property type="evidence" value="ECO:0007669"/>
    <property type="project" value="UniProtKB-SubCell"/>
</dbReference>
<organism evidence="10 11">
    <name type="scientific">Tunturiibacter gelidiferens</name>
    <dbReference type="NCBI Taxonomy" id="3069689"/>
    <lineage>
        <taxon>Bacteria</taxon>
        <taxon>Pseudomonadati</taxon>
        <taxon>Acidobacteriota</taxon>
        <taxon>Terriglobia</taxon>
        <taxon>Terriglobales</taxon>
        <taxon>Acidobacteriaceae</taxon>
        <taxon>Tunturiibacter</taxon>
    </lineage>
</organism>
<dbReference type="AlphaFoldDB" id="A0A9X0QBK7"/>
<dbReference type="Pfam" id="PF09594">
    <property type="entry name" value="GT87"/>
    <property type="match status" value="1"/>
</dbReference>
<keyword evidence="6 9" id="KW-1133">Transmembrane helix</keyword>
<keyword evidence="3" id="KW-1003">Cell membrane</keyword>
<comment type="similarity">
    <text evidence="2">Belongs to the TolB family.</text>
</comment>
<feature type="transmembrane region" description="Helical" evidence="9">
    <location>
        <begin position="175"/>
        <end position="198"/>
    </location>
</feature>
<accession>A0A9X0QBK7</accession>
<evidence type="ECO:0000256" key="5">
    <source>
        <dbReference type="ARBA" id="ARBA00022692"/>
    </source>
</evidence>
<reference evidence="10 11" key="1">
    <citation type="submission" date="2020-08" db="EMBL/GenBank/DDBJ databases">
        <title>Genomic Encyclopedia of Type Strains, Phase IV (KMG-V): Genome sequencing to study the core and pangenomes of soil and plant-associated prokaryotes.</title>
        <authorList>
            <person name="Whitman W."/>
        </authorList>
    </citation>
    <scope>NUCLEOTIDE SEQUENCE [LARGE SCALE GENOMIC DNA]</scope>
    <source>
        <strain evidence="10 11">X5P2</strain>
    </source>
</reference>
<feature type="transmembrane region" description="Helical" evidence="9">
    <location>
        <begin position="280"/>
        <end position="300"/>
    </location>
</feature>
<evidence type="ECO:0000256" key="1">
    <source>
        <dbReference type="ARBA" id="ARBA00004651"/>
    </source>
</evidence>
<feature type="transmembrane region" description="Helical" evidence="9">
    <location>
        <begin position="383"/>
        <end position="403"/>
    </location>
</feature>
<keyword evidence="11" id="KW-1185">Reference proteome</keyword>
<keyword evidence="7 9" id="KW-0472">Membrane</keyword>
<dbReference type="Pfam" id="PF07676">
    <property type="entry name" value="PD40"/>
    <property type="match status" value="1"/>
</dbReference>